<dbReference type="GO" id="GO:0004553">
    <property type="term" value="F:hydrolase activity, hydrolyzing O-glycosyl compounds"/>
    <property type="evidence" value="ECO:0007669"/>
    <property type="project" value="InterPro"/>
</dbReference>
<dbReference type="Proteomes" id="UP000636004">
    <property type="component" value="Unassembled WGS sequence"/>
</dbReference>
<dbReference type="GO" id="GO:0016052">
    <property type="term" value="P:carbohydrate catabolic process"/>
    <property type="evidence" value="ECO:0007669"/>
    <property type="project" value="InterPro"/>
</dbReference>
<dbReference type="AlphaFoldDB" id="A0A918R606"/>
<name>A0A918R606_9FLAO</name>
<comment type="caution">
    <text evidence="2">The sequence shown here is derived from an EMBL/GenBank/DDBJ whole genome shotgun (WGS) entry which is preliminary data.</text>
</comment>
<keyword evidence="3" id="KW-1185">Reference proteome</keyword>
<evidence type="ECO:0000313" key="2">
    <source>
        <dbReference type="EMBL" id="GGZ86093.1"/>
    </source>
</evidence>
<dbReference type="RefSeq" id="WP_189361278.1">
    <property type="nucleotide sequence ID" value="NZ_BMWZ01000005.1"/>
</dbReference>
<reference evidence="2" key="1">
    <citation type="journal article" date="2014" name="Int. J. Syst. Evol. Microbiol.">
        <title>Complete genome sequence of Corynebacterium casei LMG S-19264T (=DSM 44701T), isolated from a smear-ripened cheese.</title>
        <authorList>
            <consortium name="US DOE Joint Genome Institute (JGI-PGF)"/>
            <person name="Walter F."/>
            <person name="Albersmeier A."/>
            <person name="Kalinowski J."/>
            <person name="Ruckert C."/>
        </authorList>
    </citation>
    <scope>NUCLEOTIDE SEQUENCE</scope>
    <source>
        <strain evidence="2">KCTC 12710</strain>
    </source>
</reference>
<sequence length="215" mass="25137">MKPNTKIYNVSRVEAGRLINGKGNLDIWDKAIVLNDFASPWENTVIDDIEFRALHNSENLFFQFKVYDSKIHINQADNSYVSIGNSDRVELFFRTNESLDPYYCLEIDPISRMMDFKARPNKLFDYNWNWPKTDISIKSKICKECFVVEVAISFFSLKAFNLIHDNIIEAGIFRAKYRKQECGAYKPTWITWVNPLTEIPDFHGPTSFGRLKLEN</sequence>
<protein>
    <recommendedName>
        <fullName evidence="1">Carbohydrate-binding domain-containing protein</fullName>
    </recommendedName>
</protein>
<accession>A0A918R606</accession>
<dbReference type="GO" id="GO:0030246">
    <property type="term" value="F:carbohydrate binding"/>
    <property type="evidence" value="ECO:0007669"/>
    <property type="project" value="InterPro"/>
</dbReference>
<organism evidence="2 3">
    <name type="scientific">Algibacter mikhailovii</name>
    <dbReference type="NCBI Taxonomy" id="425498"/>
    <lineage>
        <taxon>Bacteria</taxon>
        <taxon>Pseudomonadati</taxon>
        <taxon>Bacteroidota</taxon>
        <taxon>Flavobacteriia</taxon>
        <taxon>Flavobacteriales</taxon>
        <taxon>Flavobacteriaceae</taxon>
        <taxon>Algibacter</taxon>
    </lineage>
</organism>
<gene>
    <name evidence="2" type="ORF">GCM10007028_25500</name>
</gene>
<feature type="domain" description="Carbohydrate-binding" evidence="1">
    <location>
        <begin position="21"/>
        <end position="214"/>
    </location>
</feature>
<dbReference type="InterPro" id="IPR010502">
    <property type="entry name" value="Carb-bd_dom_fam9"/>
</dbReference>
<dbReference type="EMBL" id="BMWZ01000005">
    <property type="protein sequence ID" value="GGZ86093.1"/>
    <property type="molecule type" value="Genomic_DNA"/>
</dbReference>
<evidence type="ECO:0000259" key="1">
    <source>
        <dbReference type="Pfam" id="PF06452"/>
    </source>
</evidence>
<evidence type="ECO:0000313" key="3">
    <source>
        <dbReference type="Proteomes" id="UP000636004"/>
    </source>
</evidence>
<dbReference type="SUPFAM" id="SSF49344">
    <property type="entry name" value="CBD9-like"/>
    <property type="match status" value="1"/>
</dbReference>
<reference evidence="2" key="2">
    <citation type="submission" date="2020-09" db="EMBL/GenBank/DDBJ databases">
        <authorList>
            <person name="Sun Q."/>
            <person name="Kim S."/>
        </authorList>
    </citation>
    <scope>NUCLEOTIDE SEQUENCE</scope>
    <source>
        <strain evidence="2">KCTC 12710</strain>
    </source>
</reference>
<dbReference type="Pfam" id="PF06452">
    <property type="entry name" value="CBM9_1"/>
    <property type="match status" value="1"/>
</dbReference>
<proteinExistence type="predicted"/>
<dbReference type="Gene3D" id="2.60.40.1190">
    <property type="match status" value="1"/>
</dbReference>